<dbReference type="Pfam" id="PF03982">
    <property type="entry name" value="DAGAT"/>
    <property type="match status" value="1"/>
</dbReference>
<gene>
    <name evidence="12" type="ORF">OESDEN_12585</name>
</gene>
<evidence type="ECO:0000256" key="2">
    <source>
        <dbReference type="ARBA" id="ARBA00005420"/>
    </source>
</evidence>
<dbReference type="OrthoDB" id="264532at2759"/>
<dbReference type="GO" id="GO:0004144">
    <property type="term" value="F:diacylglycerol O-acyltransferase activity"/>
    <property type="evidence" value="ECO:0007669"/>
    <property type="project" value="TreeGrafter"/>
</dbReference>
<proteinExistence type="inferred from homology"/>
<evidence type="ECO:0000256" key="8">
    <source>
        <dbReference type="ARBA" id="ARBA00023098"/>
    </source>
</evidence>
<dbReference type="GO" id="GO:0005789">
    <property type="term" value="C:endoplasmic reticulum membrane"/>
    <property type="evidence" value="ECO:0007669"/>
    <property type="project" value="UniProtKB-SubCell"/>
</dbReference>
<keyword evidence="8" id="KW-0443">Lipid metabolism</keyword>
<evidence type="ECO:0000256" key="9">
    <source>
        <dbReference type="ARBA" id="ARBA00023136"/>
    </source>
</evidence>
<evidence type="ECO:0000256" key="6">
    <source>
        <dbReference type="ARBA" id="ARBA00022824"/>
    </source>
</evidence>
<keyword evidence="4 12" id="KW-0808">Transferase</keyword>
<sequence>MLGVDFSPMTEPWDQRNLVLGTLYHFFIVYWLAIVGFILPVVLVLTFQWHILLLYGIWYLYDRNSPKRGGYTSEWVQGWTVHKWFANYFPVRLHKTAELSPSHNYIVACHPHGIISMAVFANFATYGTDKNEK</sequence>
<comment type="subcellular location">
    <subcellularLocation>
        <location evidence="1">Endoplasmic reticulum membrane</location>
        <topology evidence="1">Multi-pass membrane protein</topology>
    </subcellularLocation>
</comment>
<feature type="non-terminal residue" evidence="12">
    <location>
        <position position="133"/>
    </location>
</feature>
<evidence type="ECO:0000256" key="4">
    <source>
        <dbReference type="ARBA" id="ARBA00022679"/>
    </source>
</evidence>
<organism evidence="12 13">
    <name type="scientific">Oesophagostomum dentatum</name>
    <name type="common">Nodular worm</name>
    <dbReference type="NCBI Taxonomy" id="61180"/>
    <lineage>
        <taxon>Eukaryota</taxon>
        <taxon>Metazoa</taxon>
        <taxon>Ecdysozoa</taxon>
        <taxon>Nematoda</taxon>
        <taxon>Chromadorea</taxon>
        <taxon>Rhabditida</taxon>
        <taxon>Rhabditina</taxon>
        <taxon>Rhabditomorpha</taxon>
        <taxon>Strongyloidea</taxon>
        <taxon>Strongylidae</taxon>
        <taxon>Oesophagostomum</taxon>
    </lineage>
</organism>
<keyword evidence="10 12" id="KW-0012">Acyltransferase</keyword>
<protein>
    <submittedName>
        <fullName evidence="12">Diacylglycerol acyltransferase</fullName>
    </submittedName>
</protein>
<keyword evidence="3" id="KW-0444">Lipid biosynthesis</keyword>
<keyword evidence="6" id="KW-0256">Endoplasmic reticulum</keyword>
<comment type="similarity">
    <text evidence="2">Belongs to the diacylglycerol acyltransferase family.</text>
</comment>
<evidence type="ECO:0000256" key="5">
    <source>
        <dbReference type="ARBA" id="ARBA00022692"/>
    </source>
</evidence>
<evidence type="ECO:0000256" key="3">
    <source>
        <dbReference type="ARBA" id="ARBA00022516"/>
    </source>
</evidence>
<dbReference type="EMBL" id="KN557345">
    <property type="protein sequence ID" value="KHJ87638.1"/>
    <property type="molecule type" value="Genomic_DNA"/>
</dbReference>
<dbReference type="PANTHER" id="PTHR12317">
    <property type="entry name" value="DIACYLGLYCEROL O-ACYLTRANSFERASE"/>
    <property type="match status" value="1"/>
</dbReference>
<keyword evidence="9 11" id="KW-0472">Membrane</keyword>
<keyword evidence="7 11" id="KW-1133">Transmembrane helix</keyword>
<dbReference type="GO" id="GO:0019432">
    <property type="term" value="P:triglyceride biosynthetic process"/>
    <property type="evidence" value="ECO:0007669"/>
    <property type="project" value="TreeGrafter"/>
</dbReference>
<dbReference type="PANTHER" id="PTHR12317:SF6">
    <property type="entry name" value="ACYLTRANSFERASE"/>
    <property type="match status" value="1"/>
</dbReference>
<dbReference type="AlphaFoldDB" id="A0A0B1SQU0"/>
<evidence type="ECO:0000256" key="10">
    <source>
        <dbReference type="ARBA" id="ARBA00023315"/>
    </source>
</evidence>
<reference evidence="12 13" key="1">
    <citation type="submission" date="2014-03" db="EMBL/GenBank/DDBJ databases">
        <title>Draft genome of the hookworm Oesophagostomum dentatum.</title>
        <authorList>
            <person name="Mitreva M."/>
        </authorList>
    </citation>
    <scope>NUCLEOTIDE SEQUENCE [LARGE SCALE GENOMIC DNA]</scope>
    <source>
        <strain evidence="12 13">OD-Hann</strain>
    </source>
</reference>
<name>A0A0B1SQU0_OESDE</name>
<evidence type="ECO:0000256" key="7">
    <source>
        <dbReference type="ARBA" id="ARBA00022989"/>
    </source>
</evidence>
<evidence type="ECO:0000313" key="12">
    <source>
        <dbReference type="EMBL" id="KHJ87638.1"/>
    </source>
</evidence>
<evidence type="ECO:0000256" key="1">
    <source>
        <dbReference type="ARBA" id="ARBA00004477"/>
    </source>
</evidence>
<feature type="transmembrane region" description="Helical" evidence="11">
    <location>
        <begin position="28"/>
        <end position="61"/>
    </location>
</feature>
<evidence type="ECO:0000256" key="11">
    <source>
        <dbReference type="SAM" id="Phobius"/>
    </source>
</evidence>
<dbReference type="Proteomes" id="UP000053660">
    <property type="component" value="Unassembled WGS sequence"/>
</dbReference>
<dbReference type="InterPro" id="IPR007130">
    <property type="entry name" value="DAGAT"/>
</dbReference>
<evidence type="ECO:0000313" key="13">
    <source>
        <dbReference type="Proteomes" id="UP000053660"/>
    </source>
</evidence>
<keyword evidence="13" id="KW-1185">Reference proteome</keyword>
<accession>A0A0B1SQU0</accession>
<keyword evidence="5 11" id="KW-0812">Transmembrane</keyword>